<organism evidence="1 2">
    <name type="scientific">Enhygromyxa salina</name>
    <dbReference type="NCBI Taxonomy" id="215803"/>
    <lineage>
        <taxon>Bacteria</taxon>
        <taxon>Pseudomonadati</taxon>
        <taxon>Myxococcota</taxon>
        <taxon>Polyangia</taxon>
        <taxon>Nannocystales</taxon>
        <taxon>Nannocystaceae</taxon>
        <taxon>Enhygromyxa</taxon>
    </lineage>
</organism>
<dbReference type="EMBL" id="JMCC02000100">
    <property type="protein sequence ID" value="KIG13318.1"/>
    <property type="molecule type" value="Genomic_DNA"/>
</dbReference>
<dbReference type="Proteomes" id="UP000031599">
    <property type="component" value="Unassembled WGS sequence"/>
</dbReference>
<accession>A0A0C1ZQT0</accession>
<comment type="caution">
    <text evidence="1">The sequence shown here is derived from an EMBL/GenBank/DDBJ whole genome shotgun (WGS) entry which is preliminary data.</text>
</comment>
<gene>
    <name evidence="1" type="ORF">DB30_00320</name>
</gene>
<evidence type="ECO:0008006" key="3">
    <source>
        <dbReference type="Google" id="ProtNLM"/>
    </source>
</evidence>
<dbReference type="SUPFAM" id="SSF63825">
    <property type="entry name" value="YWTD domain"/>
    <property type="match status" value="1"/>
</dbReference>
<dbReference type="Gene3D" id="2.120.10.30">
    <property type="entry name" value="TolB, C-terminal domain"/>
    <property type="match status" value="1"/>
</dbReference>
<protein>
    <recommendedName>
        <fullName evidence="3">DUF5050 domain-containing protein</fullName>
    </recommendedName>
</protein>
<dbReference type="AlphaFoldDB" id="A0A0C1ZQT0"/>
<evidence type="ECO:0000313" key="2">
    <source>
        <dbReference type="Proteomes" id="UP000031599"/>
    </source>
</evidence>
<name>A0A0C1ZQT0_9BACT</name>
<dbReference type="InterPro" id="IPR011042">
    <property type="entry name" value="6-blade_b-propeller_TolB-like"/>
</dbReference>
<dbReference type="PROSITE" id="PS51257">
    <property type="entry name" value="PROKAR_LIPOPROTEIN"/>
    <property type="match status" value="1"/>
</dbReference>
<dbReference type="RefSeq" id="WP_052555925.1">
    <property type="nucleotide sequence ID" value="NZ_JMCC02000100.1"/>
</dbReference>
<sequence>MRCSFIVPLCLALALSSGCDKQLGSSAKDVELRDGQPVAYGKPTPLYSPKFVIRGMVADGEHLYVSGLRFAETKEGESKNPDAVPTGMIVKVPLLGMPKVIAEGAFVPMTTLRLIDDQLYWHERHDSPDGPGLRALTLDGEYLDRISDIAGHSWVIRPDVVYFTRPDDEIDEGGFYVLERGNHKPKLVARRRGVVRTLLADEASDALYWTTRARNDGTWAVYQWDGARSGKELLHSDETFASLTVDGDAFLWVTWAEDDGEPLHSLYRRPITGGETQVLARKRGLPGFMEVFADERHVYLTTVRGGELRRLAKTGGEIEVITGSGDRNVASNRFNLFWIDDKQVYWMSK</sequence>
<evidence type="ECO:0000313" key="1">
    <source>
        <dbReference type="EMBL" id="KIG13318.1"/>
    </source>
</evidence>
<reference evidence="1 2" key="1">
    <citation type="submission" date="2014-12" db="EMBL/GenBank/DDBJ databases">
        <title>Genome assembly of Enhygromyxa salina DSM 15201.</title>
        <authorList>
            <person name="Sharma G."/>
            <person name="Subramanian S."/>
        </authorList>
    </citation>
    <scope>NUCLEOTIDE SEQUENCE [LARGE SCALE GENOMIC DNA]</scope>
    <source>
        <strain evidence="1 2">DSM 15201</strain>
    </source>
</reference>
<proteinExistence type="predicted"/>